<dbReference type="NCBIfam" id="TIGR00848">
    <property type="entry name" value="fruA"/>
    <property type="match status" value="1"/>
</dbReference>
<dbReference type="InterPro" id="IPR004715">
    <property type="entry name" value="PTS_IIA_fruc"/>
</dbReference>
<proteinExistence type="predicted"/>
<accession>A0ABS6E2K9</accession>
<keyword evidence="1" id="KW-0813">Transport</keyword>
<gene>
    <name evidence="7" type="ORF">KQI42_03345</name>
</gene>
<keyword evidence="2" id="KW-0597">Phosphoprotein</keyword>
<protein>
    <submittedName>
        <fullName evidence="7">PTS sugar transporter subunit IIA</fullName>
    </submittedName>
</protein>
<evidence type="ECO:0000259" key="6">
    <source>
        <dbReference type="PROSITE" id="PS51094"/>
    </source>
</evidence>
<dbReference type="PANTHER" id="PTHR47738:SF2">
    <property type="entry name" value="PTS SYSTEM FRUCTOSE-LIKE EIIA COMPONENT"/>
    <property type="match status" value="1"/>
</dbReference>
<dbReference type="InterPro" id="IPR002178">
    <property type="entry name" value="PTS_EIIA_type-2_dom"/>
</dbReference>
<name>A0ABS6E2K9_9FIRM</name>
<dbReference type="PROSITE" id="PS00372">
    <property type="entry name" value="PTS_EIIA_TYPE_2_HIS"/>
    <property type="match status" value="1"/>
</dbReference>
<evidence type="ECO:0000256" key="2">
    <source>
        <dbReference type="ARBA" id="ARBA00022553"/>
    </source>
</evidence>
<evidence type="ECO:0000256" key="5">
    <source>
        <dbReference type="ARBA" id="ARBA00022683"/>
    </source>
</evidence>
<feature type="domain" description="PTS EIIA type-2" evidence="6">
    <location>
        <begin position="5"/>
        <end position="149"/>
    </location>
</feature>
<keyword evidence="4" id="KW-0808">Transferase</keyword>
<comment type="caution">
    <text evidence="7">The sequence shown here is derived from an EMBL/GenBank/DDBJ whole genome shotgun (WGS) entry which is preliminary data.</text>
</comment>
<dbReference type="RefSeq" id="WP_216516734.1">
    <property type="nucleotide sequence ID" value="NZ_JAHLPM010000002.1"/>
</dbReference>
<sequence>MDLCSLIDKRLIVFNFDGQDKEEIIQGVAELMFNSGKIADKVKYVEGVFKRESECSTGIGMGIAIPHCRSDVVTQPCFSLVKLKNEVEWDSFDGKPVSYVIMLAAPNDANNEFLKLLSSLSYNLMDDDFRETLINASSIEEIELLFKEKGEN</sequence>
<dbReference type="EMBL" id="JAHLPM010000002">
    <property type="protein sequence ID" value="MBU5437029.1"/>
    <property type="molecule type" value="Genomic_DNA"/>
</dbReference>
<evidence type="ECO:0000313" key="7">
    <source>
        <dbReference type="EMBL" id="MBU5437029.1"/>
    </source>
</evidence>
<dbReference type="PANTHER" id="PTHR47738">
    <property type="entry name" value="PTS SYSTEM FRUCTOSE-LIKE EIIA COMPONENT-RELATED"/>
    <property type="match status" value="1"/>
</dbReference>
<evidence type="ECO:0000313" key="8">
    <source>
        <dbReference type="Proteomes" id="UP000749471"/>
    </source>
</evidence>
<keyword evidence="5" id="KW-0598">Phosphotransferase system</keyword>
<keyword evidence="3 7" id="KW-0762">Sugar transport</keyword>
<evidence type="ECO:0000256" key="4">
    <source>
        <dbReference type="ARBA" id="ARBA00022679"/>
    </source>
</evidence>
<dbReference type="Proteomes" id="UP000749471">
    <property type="component" value="Unassembled WGS sequence"/>
</dbReference>
<dbReference type="Pfam" id="PF00359">
    <property type="entry name" value="PTS_EIIA_2"/>
    <property type="match status" value="1"/>
</dbReference>
<dbReference type="CDD" id="cd00211">
    <property type="entry name" value="PTS_IIA_fru"/>
    <property type="match status" value="1"/>
</dbReference>
<reference evidence="7 8" key="1">
    <citation type="submission" date="2021-06" db="EMBL/GenBank/DDBJ databases">
        <authorList>
            <person name="Sun Q."/>
            <person name="Li D."/>
        </authorList>
    </citation>
    <scope>NUCLEOTIDE SEQUENCE [LARGE SCALE GENOMIC DNA]</scope>
    <source>
        <strain evidence="7 8">MSJ-40</strain>
    </source>
</reference>
<evidence type="ECO:0000256" key="1">
    <source>
        <dbReference type="ARBA" id="ARBA00022448"/>
    </source>
</evidence>
<dbReference type="InterPro" id="IPR051541">
    <property type="entry name" value="PTS_SugarTrans_NitroReg"/>
</dbReference>
<organism evidence="7 8">
    <name type="scientific">Tissierella simiarum</name>
    <dbReference type="NCBI Taxonomy" id="2841534"/>
    <lineage>
        <taxon>Bacteria</taxon>
        <taxon>Bacillati</taxon>
        <taxon>Bacillota</taxon>
        <taxon>Tissierellia</taxon>
        <taxon>Tissierellales</taxon>
        <taxon>Tissierellaceae</taxon>
        <taxon>Tissierella</taxon>
    </lineage>
</organism>
<dbReference type="PROSITE" id="PS51094">
    <property type="entry name" value="PTS_EIIA_TYPE_2"/>
    <property type="match status" value="1"/>
</dbReference>
<evidence type="ECO:0000256" key="3">
    <source>
        <dbReference type="ARBA" id="ARBA00022597"/>
    </source>
</evidence>
<keyword evidence="8" id="KW-1185">Reference proteome</keyword>